<keyword evidence="3" id="KW-1185">Reference proteome</keyword>
<feature type="compositionally biased region" description="Polar residues" evidence="1">
    <location>
        <begin position="36"/>
        <end position="50"/>
    </location>
</feature>
<dbReference type="PROSITE" id="PS50878">
    <property type="entry name" value="RT_POL"/>
    <property type="match status" value="1"/>
</dbReference>
<reference evidence="4" key="1">
    <citation type="submission" date="2022-11" db="UniProtKB">
        <authorList>
            <consortium name="WormBaseParasite"/>
        </authorList>
    </citation>
    <scope>IDENTIFICATION</scope>
</reference>
<feature type="compositionally biased region" description="Low complexity" evidence="1">
    <location>
        <begin position="140"/>
        <end position="153"/>
    </location>
</feature>
<feature type="compositionally biased region" description="Polar residues" evidence="1">
    <location>
        <begin position="253"/>
        <end position="265"/>
    </location>
</feature>
<accession>A0A914Z9B1</accession>
<dbReference type="WBParaSite" id="PSU_v2.g6836.t1">
    <property type="protein sequence ID" value="PSU_v2.g6836.t1"/>
    <property type="gene ID" value="PSU_v2.g6836"/>
</dbReference>
<protein>
    <submittedName>
        <fullName evidence="4">Reverse transcriptase domain-containing protein</fullName>
    </submittedName>
</protein>
<evidence type="ECO:0000259" key="2">
    <source>
        <dbReference type="PROSITE" id="PS50878"/>
    </source>
</evidence>
<dbReference type="Proteomes" id="UP000887577">
    <property type="component" value="Unplaced"/>
</dbReference>
<feature type="compositionally biased region" description="Pro residues" evidence="1">
    <location>
        <begin position="415"/>
        <end position="426"/>
    </location>
</feature>
<feature type="compositionally biased region" description="Polar residues" evidence="1">
    <location>
        <begin position="296"/>
        <end position="325"/>
    </location>
</feature>
<dbReference type="PANTHER" id="PTHR19446">
    <property type="entry name" value="REVERSE TRANSCRIPTASES"/>
    <property type="match status" value="1"/>
</dbReference>
<feature type="region of interest" description="Disordered" evidence="1">
    <location>
        <begin position="237"/>
        <end position="267"/>
    </location>
</feature>
<feature type="compositionally biased region" description="Low complexity" evidence="1">
    <location>
        <begin position="115"/>
        <end position="128"/>
    </location>
</feature>
<feature type="compositionally biased region" description="Low complexity" evidence="1">
    <location>
        <begin position="51"/>
        <end position="65"/>
    </location>
</feature>
<feature type="compositionally biased region" description="Basic and acidic residues" evidence="1">
    <location>
        <begin position="353"/>
        <end position="365"/>
    </location>
</feature>
<feature type="domain" description="Reverse transcriptase" evidence="2">
    <location>
        <begin position="482"/>
        <end position="759"/>
    </location>
</feature>
<feature type="compositionally biased region" description="Low complexity" evidence="1">
    <location>
        <begin position="90"/>
        <end position="103"/>
    </location>
</feature>
<name>A0A914Z9B1_9BILA</name>
<dbReference type="CDD" id="cd01650">
    <property type="entry name" value="RT_nLTR_like"/>
    <property type="match status" value="1"/>
</dbReference>
<evidence type="ECO:0000256" key="1">
    <source>
        <dbReference type="SAM" id="MobiDB-lite"/>
    </source>
</evidence>
<organism evidence="3 4">
    <name type="scientific">Panagrolaimus superbus</name>
    <dbReference type="NCBI Taxonomy" id="310955"/>
    <lineage>
        <taxon>Eukaryota</taxon>
        <taxon>Metazoa</taxon>
        <taxon>Ecdysozoa</taxon>
        <taxon>Nematoda</taxon>
        <taxon>Chromadorea</taxon>
        <taxon>Rhabditida</taxon>
        <taxon>Tylenchina</taxon>
        <taxon>Panagrolaimomorpha</taxon>
        <taxon>Panagrolaimoidea</taxon>
        <taxon>Panagrolaimidae</taxon>
        <taxon>Panagrolaimus</taxon>
    </lineage>
</organism>
<dbReference type="AlphaFoldDB" id="A0A914Z9B1"/>
<feature type="region of interest" description="Disordered" evidence="1">
    <location>
        <begin position="296"/>
        <end position="365"/>
    </location>
</feature>
<dbReference type="Pfam" id="PF00078">
    <property type="entry name" value="RVT_1"/>
    <property type="match status" value="1"/>
</dbReference>
<sequence>MNIHIRSCNVRDKEEVKRYNNKGPIPKADKVRRISNAVTSQPIPPTSSLTSPASQRSSESPPRQRQNPREPLPVTSYPVSERTRSKSRSRSTSISTSIPSSRQPSREPSIEIVESSTTTSQLTGTQPPSLQPIIEEQDLSFTSPTSSPTSSPASEHRPPTLQPFFDVQSVTTSPSTASPALVYHDFDEIDAWVTTEAAISLHSNMLSTEDTPPFNQHAPAYNPDGISIPELDSFNDSTNVTSETAAEPVPATQPVNLDQHNTNASDPWEKRFADCQDSTEFETLYDQFTIFLQTNSKSSSQPTSQNKNAPASTSQNPQQQMPSTEHQQQQRQPNHHHRQQESRSNQQKKHQNQSKEQKKRNDTKAAKKIQALYRLNKKKAFTQITTAGPSQHCQVDAEIVSEHFKNIYAPSDRQPTPPPIEVPPLDPIEGETDPLSKAFTIAEVQERIKNSKNTAPGPDLINYNMLKKKDPTGITLTSIFNTVLRLKHIPEDWNRSSTILIHKKGDPDQLSNWRPIALSNCISKLFASVLAHRLTSWAMSNNRLSKSQKGFLPFEGCLEHNFELQSIIQHAKRTKTTALIAWLDLENAFGSAPHSTIFQSLELAGLHSNSIDLIKLLYANCTTTIRCSTGPTDPIAIKSGVKQGCPLSPIVFNFAIDAVIRAIEHLNLGINLHGKQHSVKGYADDLATIARSAPALEQQMKVASTVSTWSGFKFNAKKCATLHIDGKKHQALRSKFRIQNQAMEVLNEDQSYEHLGVPTGYKLHPSATETIKAMTNQVNKIDASLLAPWQKFDAINTFVVSQLSFHLKGGMVPKKPLNDLDKLIKRLGKKWLSLPQQASPEILYLPYQRGGMNLLPTSLLADVSQVAHAYRLLTSNDHSTRKLAKDSMKEVVEKRLRRSATLKEICQYYNGEYENFPNDSNDYQSTWTRLRAATRRLSHKINIEWKEDSENNVVLVINKVVANRKIVEIQLKDAVRNHFLETLIKKPDQGKVYEVVSKSNYSNHFMHDGNFTRFAEWRFVHRARLGVVPLNGCRRYGNDNNKQCRRCGGPNETLPHVLNHCQPHMPTIRKRHDAIQNRLIKATKLQPNQKLLNDICVPGVVSNLRPDITILDNVNKTATIIDIACPFENRQTAIDAARNEKLSKYQHIKEQLQQKGYKVFLDAFVIGSLGSYDQNNWKCLVELGINRNYAHLMKKLMVSDTIKWSRNIYIEHVTGQRQY</sequence>
<proteinExistence type="predicted"/>
<dbReference type="InterPro" id="IPR043502">
    <property type="entry name" value="DNA/RNA_pol_sf"/>
</dbReference>
<evidence type="ECO:0000313" key="4">
    <source>
        <dbReference type="WBParaSite" id="PSU_v2.g6836.t1"/>
    </source>
</evidence>
<dbReference type="InterPro" id="IPR000477">
    <property type="entry name" value="RT_dom"/>
</dbReference>
<feature type="region of interest" description="Disordered" evidence="1">
    <location>
        <begin position="409"/>
        <end position="431"/>
    </location>
</feature>
<dbReference type="SUPFAM" id="SSF56672">
    <property type="entry name" value="DNA/RNA polymerases"/>
    <property type="match status" value="1"/>
</dbReference>
<evidence type="ECO:0000313" key="3">
    <source>
        <dbReference type="Proteomes" id="UP000887577"/>
    </source>
</evidence>
<feature type="region of interest" description="Disordered" evidence="1">
    <location>
        <begin position="15"/>
        <end position="161"/>
    </location>
</feature>